<dbReference type="SUPFAM" id="SSF52540">
    <property type="entry name" value="P-loop containing nucleoside triphosphate hydrolases"/>
    <property type="match status" value="1"/>
</dbReference>
<keyword evidence="3" id="KW-0677">Repeat</keyword>
<gene>
    <name evidence="10" type="ORF">CDL12_29302</name>
</gene>
<dbReference type="PRINTS" id="PR00364">
    <property type="entry name" value="DISEASERSIST"/>
</dbReference>
<protein>
    <submittedName>
        <fullName evidence="10">Apoptotic ATPase</fullName>
    </submittedName>
</protein>
<dbReference type="Pfam" id="PF23559">
    <property type="entry name" value="WHD_DRP"/>
    <property type="match status" value="1"/>
</dbReference>
<dbReference type="Proteomes" id="UP000231279">
    <property type="component" value="Unassembled WGS sequence"/>
</dbReference>
<dbReference type="InterPro" id="IPR044974">
    <property type="entry name" value="Disease_R_plants"/>
</dbReference>
<dbReference type="GO" id="GO:0043531">
    <property type="term" value="F:ADP binding"/>
    <property type="evidence" value="ECO:0007669"/>
    <property type="project" value="InterPro"/>
</dbReference>
<accession>A0A2G9FYT9</accession>
<keyword evidence="6" id="KW-0067">ATP-binding</keyword>
<evidence type="ECO:0000259" key="7">
    <source>
        <dbReference type="Pfam" id="PF00931"/>
    </source>
</evidence>
<keyword evidence="5" id="KW-0611">Plant defense</keyword>
<dbReference type="Gene3D" id="3.80.10.10">
    <property type="entry name" value="Ribonuclease Inhibitor"/>
    <property type="match status" value="1"/>
</dbReference>
<dbReference type="PANTHER" id="PTHR23155:SF1238">
    <property type="entry name" value="TOMV SUSCEPTIBLE PROTEIN TM-2"/>
    <property type="match status" value="1"/>
</dbReference>
<evidence type="ECO:0000256" key="1">
    <source>
        <dbReference type="ARBA" id="ARBA00008894"/>
    </source>
</evidence>
<evidence type="ECO:0000259" key="9">
    <source>
        <dbReference type="Pfam" id="PF23559"/>
    </source>
</evidence>
<keyword evidence="2" id="KW-0433">Leucine-rich repeat</keyword>
<evidence type="ECO:0000256" key="2">
    <source>
        <dbReference type="ARBA" id="ARBA00022614"/>
    </source>
</evidence>
<proteinExistence type="inferred from homology"/>
<dbReference type="InterPro" id="IPR041118">
    <property type="entry name" value="Rx_N"/>
</dbReference>
<name>A0A2G9FYT9_9LAMI</name>
<reference evidence="11" key="1">
    <citation type="journal article" date="2018" name="Gigascience">
        <title>Genome assembly of the Pink Ipe (Handroanthus impetiginosus, Bignoniaceae), a highly valued, ecologically keystone Neotropical timber forest tree.</title>
        <authorList>
            <person name="Silva-Junior O.B."/>
            <person name="Grattapaglia D."/>
            <person name="Novaes E."/>
            <person name="Collevatti R.G."/>
        </authorList>
    </citation>
    <scope>NUCLEOTIDE SEQUENCE [LARGE SCALE GENOMIC DNA]</scope>
    <source>
        <strain evidence="11">cv. UFG-1</strain>
    </source>
</reference>
<dbReference type="FunFam" id="1.10.10.10:FF:000322">
    <property type="entry name" value="Probable disease resistance protein At1g63360"/>
    <property type="match status" value="1"/>
</dbReference>
<dbReference type="InterPro" id="IPR036388">
    <property type="entry name" value="WH-like_DNA-bd_sf"/>
</dbReference>
<dbReference type="EMBL" id="NKXS01008608">
    <property type="protein sequence ID" value="PIM98220.1"/>
    <property type="molecule type" value="Genomic_DNA"/>
</dbReference>
<evidence type="ECO:0000256" key="4">
    <source>
        <dbReference type="ARBA" id="ARBA00022741"/>
    </source>
</evidence>
<evidence type="ECO:0000256" key="3">
    <source>
        <dbReference type="ARBA" id="ARBA00022737"/>
    </source>
</evidence>
<evidence type="ECO:0000313" key="10">
    <source>
        <dbReference type="EMBL" id="PIM98220.1"/>
    </source>
</evidence>
<feature type="domain" description="Disease resistance N-terminal" evidence="8">
    <location>
        <begin position="5"/>
        <end position="87"/>
    </location>
</feature>
<dbReference type="InterPro" id="IPR027417">
    <property type="entry name" value="P-loop_NTPase"/>
</dbReference>
<comment type="caution">
    <text evidence="10">The sequence shown here is derived from an EMBL/GenBank/DDBJ whole genome shotgun (WGS) entry which is preliminary data.</text>
</comment>
<dbReference type="GO" id="GO:0005524">
    <property type="term" value="F:ATP binding"/>
    <property type="evidence" value="ECO:0007669"/>
    <property type="project" value="UniProtKB-KW"/>
</dbReference>
<dbReference type="GO" id="GO:0098542">
    <property type="term" value="P:defense response to other organism"/>
    <property type="evidence" value="ECO:0007669"/>
    <property type="project" value="TreeGrafter"/>
</dbReference>
<evidence type="ECO:0000313" key="11">
    <source>
        <dbReference type="Proteomes" id="UP000231279"/>
    </source>
</evidence>
<dbReference type="InterPro" id="IPR002182">
    <property type="entry name" value="NB-ARC"/>
</dbReference>
<dbReference type="Pfam" id="PF00931">
    <property type="entry name" value="NB-ARC"/>
    <property type="match status" value="1"/>
</dbReference>
<keyword evidence="4" id="KW-0547">Nucleotide-binding</keyword>
<dbReference type="AlphaFoldDB" id="A0A2G9FYT9"/>
<dbReference type="STRING" id="429701.A0A2G9FYT9"/>
<dbReference type="PANTHER" id="PTHR23155">
    <property type="entry name" value="DISEASE RESISTANCE PROTEIN RP"/>
    <property type="match status" value="1"/>
</dbReference>
<dbReference type="Gene3D" id="1.10.10.10">
    <property type="entry name" value="Winged helix-like DNA-binding domain superfamily/Winged helix DNA-binding domain"/>
    <property type="match status" value="1"/>
</dbReference>
<organism evidence="10 11">
    <name type="scientific">Handroanthus impetiginosus</name>
    <dbReference type="NCBI Taxonomy" id="429701"/>
    <lineage>
        <taxon>Eukaryota</taxon>
        <taxon>Viridiplantae</taxon>
        <taxon>Streptophyta</taxon>
        <taxon>Embryophyta</taxon>
        <taxon>Tracheophyta</taxon>
        <taxon>Spermatophyta</taxon>
        <taxon>Magnoliopsida</taxon>
        <taxon>eudicotyledons</taxon>
        <taxon>Gunneridae</taxon>
        <taxon>Pentapetalae</taxon>
        <taxon>asterids</taxon>
        <taxon>lamiids</taxon>
        <taxon>Lamiales</taxon>
        <taxon>Bignoniaceae</taxon>
        <taxon>Crescentiina</taxon>
        <taxon>Tabebuia alliance</taxon>
        <taxon>Handroanthus</taxon>
    </lineage>
</organism>
<dbReference type="InterPro" id="IPR032675">
    <property type="entry name" value="LRR_dom_sf"/>
</dbReference>
<keyword evidence="11" id="KW-1185">Reference proteome</keyword>
<evidence type="ECO:0000259" key="8">
    <source>
        <dbReference type="Pfam" id="PF18052"/>
    </source>
</evidence>
<feature type="domain" description="NB-ARC" evidence="7">
    <location>
        <begin position="186"/>
        <end position="326"/>
    </location>
</feature>
<dbReference type="Gene3D" id="3.40.50.300">
    <property type="entry name" value="P-loop containing nucleotide triphosphate hydrolases"/>
    <property type="match status" value="1"/>
</dbReference>
<evidence type="ECO:0000256" key="6">
    <source>
        <dbReference type="ARBA" id="ARBA00022840"/>
    </source>
</evidence>
<dbReference type="InterPro" id="IPR042197">
    <property type="entry name" value="Apaf_helical"/>
</dbReference>
<dbReference type="SUPFAM" id="SSF52058">
    <property type="entry name" value="L domain-like"/>
    <property type="match status" value="1"/>
</dbReference>
<sequence length="946" mass="108353">MVDAVVESVIAQVANALLDEGKNFLQTNKNIKVVQETMSKLQSYLNIVESNKIDSLEANIFIKEIRELAQNAEDSLSEYLLDIEPDSAEGLLDRLRQHCRMIRHFRTVRKFNKNARKFDNVFQGIKQKADNLFTSTGDLKLKSDAAAAGSSSSVHEEVRSERKTFLHRDYGTVVGHADTFKHLGKEMSKGKKNKCRIITIVGPGGIGKTTIAKKIIQDYEKKYQRKQFVKALVHVPRDPDADNILRNISKQVCNSNDTMEKNWVDDLHSKLKDKRYVILLDDVWNIRTWDLLRDALTIASTEGGTIIVTSRDIDVYRHIDATAHQYKNVEICPVSLGVLEEYDARKLFTDMICSDCDYDTVISDPLKKIGEDILKRCGGLPLAIELVAGMLRVKPRTTLAWNEVLENMSRISENDCLKILAWSYKELPGELKPLFLYFGIFPRNHEIFVSRLIPLWIAEKFIPDDGKRDDYVEQQINKLVSRNLVHVRSRRFDGRVKSCEIHSLVHDLCTQLGEENNYFCTSDNLNNSSTALSVNTSTFGPKDRRRVTTNTRSILDKKLSPFDPGVKIPNLRALFCFFKDDHLFQFLKLNASKFKLLRLLIIEFDRDVKTVVEVPKEIANLNGLIYLKLVGYLSKIPESVGRLKRLQTLEIRSKDIPRGILKMKHVKHLFLSSLIVVKDDQNSSQNLPGCFKCSRDVGVDEDQDEELEVSLPNIRSLDVDFGPNFTLTPSSVKKLTNLRRLRIYVTKCEMLTVVFPANVEPVLPHLEALKLHIYVSYFSENEYQIPTVDLYRYVHLEKLNLYFDSPCDITNKVIFPNDIVKITLKRVINIEDIMARLSTLSKLKIIKLNKCKADVALDFSANFSSLEMLMLKQTAFPELNMDGNRISKLARFKHEPSPLTVDHRIPSLLRNKMREDTSREEEGLLTKDSVKISGIHKGRLLSFFEQ</sequence>
<dbReference type="Gene3D" id="1.20.5.4130">
    <property type="match status" value="1"/>
</dbReference>
<feature type="domain" description="Disease resistance protein winged helix" evidence="9">
    <location>
        <begin position="440"/>
        <end position="509"/>
    </location>
</feature>
<dbReference type="Gene3D" id="1.10.8.430">
    <property type="entry name" value="Helical domain of apoptotic protease-activating factors"/>
    <property type="match status" value="1"/>
</dbReference>
<dbReference type="InterPro" id="IPR058922">
    <property type="entry name" value="WHD_DRP"/>
</dbReference>
<comment type="similarity">
    <text evidence="1">Belongs to the disease resistance NB-LRR family.</text>
</comment>
<evidence type="ECO:0000256" key="5">
    <source>
        <dbReference type="ARBA" id="ARBA00022821"/>
    </source>
</evidence>
<dbReference type="Pfam" id="PF18052">
    <property type="entry name" value="Rx_N"/>
    <property type="match status" value="1"/>
</dbReference>